<keyword evidence="6 13" id="KW-0067">ATP-binding</keyword>
<feature type="transmembrane region" description="Helical" evidence="11">
    <location>
        <begin position="348"/>
        <end position="368"/>
    </location>
</feature>
<reference evidence="13" key="1">
    <citation type="submission" date="2020-10" db="EMBL/GenBank/DDBJ databases">
        <authorList>
            <person name="Gilroy R."/>
        </authorList>
    </citation>
    <scope>NUCLEOTIDE SEQUENCE</scope>
    <source>
        <strain evidence="13">10406</strain>
    </source>
</reference>
<evidence type="ECO:0000256" key="9">
    <source>
        <dbReference type="ARBA" id="ARBA00038388"/>
    </source>
</evidence>
<dbReference type="CDD" id="cd03255">
    <property type="entry name" value="ABC_MJ0796_LolCDE_FtsE"/>
    <property type="match status" value="1"/>
</dbReference>
<keyword evidence="4 11" id="KW-0812">Transmembrane</keyword>
<comment type="subcellular location">
    <subcellularLocation>
        <location evidence="1">Cell inner membrane</location>
        <topology evidence="1">Multi-pass membrane protein</topology>
    </subcellularLocation>
</comment>
<evidence type="ECO:0000256" key="7">
    <source>
        <dbReference type="ARBA" id="ARBA00022989"/>
    </source>
</evidence>
<proteinExistence type="inferred from homology"/>
<evidence type="ECO:0000256" key="6">
    <source>
        <dbReference type="ARBA" id="ARBA00022840"/>
    </source>
</evidence>
<evidence type="ECO:0000259" key="12">
    <source>
        <dbReference type="PROSITE" id="PS50893"/>
    </source>
</evidence>
<feature type="transmembrane region" description="Helical" evidence="11">
    <location>
        <begin position="843"/>
        <end position="871"/>
    </location>
</feature>
<dbReference type="Gene3D" id="3.40.50.300">
    <property type="entry name" value="P-loop containing nucleotide triphosphate hydrolases"/>
    <property type="match status" value="1"/>
</dbReference>
<keyword evidence="8 11" id="KW-0472">Membrane</keyword>
<sequence>MLKLVDIKKDYVSGDSVVHALKGISVNFRRSEFVSVLGPSGCGKTTLLNIIGGLDDYSDGDLVIGDRSTKDFGSRDWDSYRNHTVGFVFQSYNLIPHLTILQNVELALTISGMPRKKKRELAENALIRVGLGGMFKKKPGQLSGGQMQRVAIARAIVGDPKTILADEPTGALDSVTSVQIMDLLAEISDDKLVIMVTHNPELARRYSTRIIELRDGEIVGDSDPYDGLPTMLSPVGAVDPRSPIEEYIDENAAEERAKDQEAQAEGGEQLEASEGEAPSEERSEGAKKKGKQKNKQDKFVALVSPEKPEKLKKRSGQPKEKRQRASMSLFTAIGLSARNLITKKTRTILTAIAGSIGIIGIALVLSMSNGFNLYMDKMEQEILTAMPVQIASTGVQIDVDEAMQMPTVEGEFPDTDTIRPYQPEAGWQGVEISANIITEEYVDYVRGLDKELVSSVKYRYTAGMRLVREGKSAAEGSAANVATGTVKWQQLLWPEFMNSMYDVLAGGYPGSEEADKLLAEYTGTSSWADGENYDGATARQAVLVIGSTNSLDVGILHELGIYPRYLQDSKYDEISFDEVLGTTFELVAPDNRYERAPAEEGERELFEEIGSPEKLLGKEGNVSVTVVGILRIKEGIMLPFLSSGIAYTEDLMNLYLDIAGESEIGRAQRENTEYNVLTGEDFTEDVSPIVTMASAYGITEGDLMRLVLPMLKETLKPETDAELIEDIENAPGFADMVRIYLDGKGLTFGTVRAMLVPLLSNKLGVDATVLNALLDSAYTNALQQLGASDLPTEIHIYPKNFEAKDAVLEYLDAWNASHPPTEQVQYTDMAGMFSDIMNRVVGIVSYVLIAFSAISLIVSSVMIGIITYVSVLERTTEIGVLRSLGARKLDVANLFNAETGIIGAISGILGVVLARIIILPFNAWIGSISPDFPDSFAVLDPVHAVILVALSIGLTVLSGLIPAMLAARKDPVKALRASG</sequence>
<evidence type="ECO:0000256" key="8">
    <source>
        <dbReference type="ARBA" id="ARBA00023136"/>
    </source>
</evidence>
<evidence type="ECO:0000256" key="1">
    <source>
        <dbReference type="ARBA" id="ARBA00004429"/>
    </source>
</evidence>
<dbReference type="GO" id="GO:0005524">
    <property type="term" value="F:ATP binding"/>
    <property type="evidence" value="ECO:0007669"/>
    <property type="project" value="UniProtKB-KW"/>
</dbReference>
<dbReference type="GO" id="GO:0098796">
    <property type="term" value="C:membrane protein complex"/>
    <property type="evidence" value="ECO:0007669"/>
    <property type="project" value="UniProtKB-ARBA"/>
</dbReference>
<evidence type="ECO:0000256" key="10">
    <source>
        <dbReference type="SAM" id="MobiDB-lite"/>
    </source>
</evidence>
<dbReference type="InterPro" id="IPR003439">
    <property type="entry name" value="ABC_transporter-like_ATP-bd"/>
</dbReference>
<feature type="region of interest" description="Disordered" evidence="10">
    <location>
        <begin position="254"/>
        <end position="325"/>
    </location>
</feature>
<evidence type="ECO:0000313" key="14">
    <source>
        <dbReference type="Proteomes" id="UP000886857"/>
    </source>
</evidence>
<dbReference type="GO" id="GO:0022857">
    <property type="term" value="F:transmembrane transporter activity"/>
    <property type="evidence" value="ECO:0007669"/>
    <property type="project" value="UniProtKB-ARBA"/>
</dbReference>
<keyword evidence="2" id="KW-0813">Transport</keyword>
<dbReference type="SMART" id="SM00382">
    <property type="entry name" value="AAA"/>
    <property type="match status" value="1"/>
</dbReference>
<evidence type="ECO:0000256" key="3">
    <source>
        <dbReference type="ARBA" id="ARBA00022475"/>
    </source>
</evidence>
<dbReference type="Proteomes" id="UP000886857">
    <property type="component" value="Unassembled WGS sequence"/>
</dbReference>
<protein>
    <submittedName>
        <fullName evidence="13">ABC transporter ATP-binding protein/permease</fullName>
    </submittedName>
</protein>
<name>A0A9D1NAR6_9FIRM</name>
<dbReference type="GO" id="GO:0005886">
    <property type="term" value="C:plasma membrane"/>
    <property type="evidence" value="ECO:0007669"/>
    <property type="project" value="UniProtKB-SubCell"/>
</dbReference>
<dbReference type="GO" id="GO:0016887">
    <property type="term" value="F:ATP hydrolysis activity"/>
    <property type="evidence" value="ECO:0007669"/>
    <property type="project" value="InterPro"/>
</dbReference>
<evidence type="ECO:0000256" key="11">
    <source>
        <dbReference type="SAM" id="Phobius"/>
    </source>
</evidence>
<dbReference type="SUPFAM" id="SSF52540">
    <property type="entry name" value="P-loop containing nucleoside triphosphate hydrolases"/>
    <property type="match status" value="1"/>
</dbReference>
<dbReference type="Pfam" id="PF00005">
    <property type="entry name" value="ABC_tran"/>
    <property type="match status" value="1"/>
</dbReference>
<dbReference type="PANTHER" id="PTHR42798:SF6">
    <property type="entry name" value="CELL DIVISION ATP-BINDING PROTEIN FTSE"/>
    <property type="match status" value="1"/>
</dbReference>
<evidence type="ECO:0000256" key="5">
    <source>
        <dbReference type="ARBA" id="ARBA00022741"/>
    </source>
</evidence>
<evidence type="ECO:0000256" key="4">
    <source>
        <dbReference type="ARBA" id="ARBA00022692"/>
    </source>
</evidence>
<keyword evidence="7 11" id="KW-1133">Transmembrane helix</keyword>
<gene>
    <name evidence="13" type="ORF">IAC73_06300</name>
</gene>
<dbReference type="InterPro" id="IPR017911">
    <property type="entry name" value="MacB-like_ATP-bd"/>
</dbReference>
<keyword evidence="5" id="KW-0547">Nucleotide-binding</keyword>
<comment type="caution">
    <text evidence="13">The sequence shown here is derived from an EMBL/GenBank/DDBJ whole genome shotgun (WGS) entry which is preliminary data.</text>
</comment>
<dbReference type="InterPro" id="IPR003838">
    <property type="entry name" value="ABC3_permease_C"/>
</dbReference>
<feature type="domain" description="ABC transporter" evidence="12">
    <location>
        <begin position="2"/>
        <end position="240"/>
    </location>
</feature>
<keyword evidence="3" id="KW-1003">Cell membrane</keyword>
<dbReference type="InterPro" id="IPR017871">
    <property type="entry name" value="ABC_transporter-like_CS"/>
</dbReference>
<reference evidence="13" key="2">
    <citation type="journal article" date="2021" name="PeerJ">
        <title>Extensive microbial diversity within the chicken gut microbiome revealed by metagenomics and culture.</title>
        <authorList>
            <person name="Gilroy R."/>
            <person name="Ravi A."/>
            <person name="Getino M."/>
            <person name="Pursley I."/>
            <person name="Horton D.L."/>
            <person name="Alikhan N.F."/>
            <person name="Baker D."/>
            <person name="Gharbi K."/>
            <person name="Hall N."/>
            <person name="Watson M."/>
            <person name="Adriaenssens E.M."/>
            <person name="Foster-Nyarko E."/>
            <person name="Jarju S."/>
            <person name="Secka A."/>
            <person name="Antonio M."/>
            <person name="Oren A."/>
            <person name="Chaudhuri R.R."/>
            <person name="La Ragione R."/>
            <person name="Hildebrand F."/>
            <person name="Pallen M.J."/>
        </authorList>
    </citation>
    <scope>NUCLEOTIDE SEQUENCE</scope>
    <source>
        <strain evidence="13">10406</strain>
    </source>
</reference>
<feature type="transmembrane region" description="Helical" evidence="11">
    <location>
        <begin position="892"/>
        <end position="925"/>
    </location>
</feature>
<evidence type="ECO:0000256" key="2">
    <source>
        <dbReference type="ARBA" id="ARBA00022448"/>
    </source>
</evidence>
<accession>A0A9D1NAR6</accession>
<dbReference type="InterPro" id="IPR003593">
    <property type="entry name" value="AAA+_ATPase"/>
</dbReference>
<dbReference type="Pfam" id="PF02687">
    <property type="entry name" value="FtsX"/>
    <property type="match status" value="1"/>
</dbReference>
<comment type="similarity">
    <text evidence="9">Belongs to the ABC transporter superfamily. Macrolide exporter (TC 3.A.1.122) family.</text>
</comment>
<feature type="transmembrane region" description="Helical" evidence="11">
    <location>
        <begin position="945"/>
        <end position="967"/>
    </location>
</feature>
<evidence type="ECO:0000313" key="13">
    <source>
        <dbReference type="EMBL" id="HIU99435.1"/>
    </source>
</evidence>
<organism evidence="13 14">
    <name type="scientific">Candidatus Limadaptatus stercoripullorum</name>
    <dbReference type="NCBI Taxonomy" id="2840846"/>
    <lineage>
        <taxon>Bacteria</taxon>
        <taxon>Bacillati</taxon>
        <taxon>Bacillota</taxon>
        <taxon>Clostridia</taxon>
        <taxon>Eubacteriales</taxon>
        <taxon>Candidatus Limadaptatus</taxon>
    </lineage>
</organism>
<dbReference type="PROSITE" id="PS50893">
    <property type="entry name" value="ABC_TRANSPORTER_2"/>
    <property type="match status" value="1"/>
</dbReference>
<feature type="compositionally biased region" description="Basic residues" evidence="10">
    <location>
        <begin position="310"/>
        <end position="324"/>
    </location>
</feature>
<dbReference type="PANTHER" id="PTHR42798">
    <property type="entry name" value="LIPOPROTEIN-RELEASING SYSTEM ATP-BINDING PROTEIN LOLD"/>
    <property type="match status" value="1"/>
</dbReference>
<dbReference type="EMBL" id="DVOE01000093">
    <property type="protein sequence ID" value="HIU99435.1"/>
    <property type="molecule type" value="Genomic_DNA"/>
</dbReference>
<dbReference type="AlphaFoldDB" id="A0A9D1NAR6"/>
<dbReference type="FunFam" id="3.40.50.300:FF:000032">
    <property type="entry name" value="Export ABC transporter ATP-binding protein"/>
    <property type="match status" value="1"/>
</dbReference>
<dbReference type="InterPro" id="IPR027417">
    <property type="entry name" value="P-loop_NTPase"/>
</dbReference>
<dbReference type="PROSITE" id="PS00211">
    <property type="entry name" value="ABC_TRANSPORTER_1"/>
    <property type="match status" value="1"/>
</dbReference>